<dbReference type="SUPFAM" id="SSF56112">
    <property type="entry name" value="Protein kinase-like (PK-like)"/>
    <property type="match status" value="1"/>
</dbReference>
<sequence length="405" mass="46349">FNGKSHLNTSKYRESPSAFPTRSVNITDTIIQQRPLVTIIREPGALREKNITLTEKEIKTLRKKSLLTDDINDYSSTPHHHAPATGIDSSFSPDYDVAPVIIEYDMDSSSRKPPTPSRVSDYANPEDLGATEMISIGQKDVDYRTADYVNMDVQRSNSGPVVLSTEKENKDVPTSESPRTAASEIFSELSSNKSTTILSMIDFRTVAVLGRGHFGKVLLSQYHRDNKYYAIKSLKKAEIIFRNEVDTLLTEKRILQIITDAQHPFLINLIACFQTKRVSQLNLPSVPDRCLRKILNIRWPDSISNNLLWERKNQLPAEEEIRKRRWKRIGHTLRKSSNCITRQALTCNPEGKRKRGRPKNTLRWELRVDMKRMKNNWKGLPRTELNEGCWWVAYAPSRGVTGVNK</sequence>
<keyword evidence="2" id="KW-0723">Serine/threonine-protein kinase</keyword>
<dbReference type="Proteomes" id="UP000279833">
    <property type="component" value="Unassembled WGS sequence"/>
</dbReference>
<feature type="domain" description="Protein kinase" evidence="11">
    <location>
        <begin position="203"/>
        <end position="405"/>
    </location>
</feature>
<gene>
    <name evidence="12" type="ORF">SCUD_LOCUS17737</name>
</gene>
<reference evidence="14" key="1">
    <citation type="submission" date="2016-06" db="UniProtKB">
        <authorList>
            <consortium name="WormBaseParasite"/>
        </authorList>
    </citation>
    <scope>IDENTIFICATION</scope>
</reference>
<dbReference type="GO" id="GO:0005524">
    <property type="term" value="F:ATP binding"/>
    <property type="evidence" value="ECO:0007669"/>
    <property type="project" value="UniProtKB-UniRule"/>
</dbReference>
<dbReference type="InterPro" id="IPR017441">
    <property type="entry name" value="Protein_kinase_ATP_BS"/>
</dbReference>
<proteinExistence type="predicted"/>
<evidence type="ECO:0000259" key="11">
    <source>
        <dbReference type="PROSITE" id="PS50011"/>
    </source>
</evidence>
<evidence type="ECO:0000313" key="13">
    <source>
        <dbReference type="Proteomes" id="UP000279833"/>
    </source>
</evidence>
<keyword evidence="5" id="KW-0418">Kinase</keyword>
<dbReference type="PROSITE" id="PS50011">
    <property type="entry name" value="PROTEIN_KINASE_DOM"/>
    <property type="match status" value="1"/>
</dbReference>
<feature type="region of interest" description="Disordered" evidence="10">
    <location>
        <begin position="105"/>
        <end position="124"/>
    </location>
</feature>
<evidence type="ECO:0000256" key="5">
    <source>
        <dbReference type="ARBA" id="ARBA00022777"/>
    </source>
</evidence>
<name>A0A183KRQ0_9TREM</name>
<feature type="region of interest" description="Disordered" evidence="10">
    <location>
        <begin position="1"/>
        <end position="20"/>
    </location>
</feature>
<evidence type="ECO:0000256" key="4">
    <source>
        <dbReference type="ARBA" id="ARBA00022741"/>
    </source>
</evidence>
<keyword evidence="3" id="KW-0808">Transferase</keyword>
<comment type="catalytic activity">
    <reaction evidence="7">
        <text>L-threonyl-[protein] + ATP = O-phospho-L-threonyl-[protein] + ADP + H(+)</text>
        <dbReference type="Rhea" id="RHEA:46608"/>
        <dbReference type="Rhea" id="RHEA-COMP:11060"/>
        <dbReference type="Rhea" id="RHEA-COMP:11605"/>
        <dbReference type="ChEBI" id="CHEBI:15378"/>
        <dbReference type="ChEBI" id="CHEBI:30013"/>
        <dbReference type="ChEBI" id="CHEBI:30616"/>
        <dbReference type="ChEBI" id="CHEBI:61977"/>
        <dbReference type="ChEBI" id="CHEBI:456216"/>
        <dbReference type="EC" id="2.7.11.1"/>
    </reaction>
</comment>
<feature type="binding site" evidence="9">
    <location>
        <position position="232"/>
    </location>
    <ligand>
        <name>ATP</name>
        <dbReference type="ChEBI" id="CHEBI:30616"/>
    </ligand>
</feature>
<organism evidence="14">
    <name type="scientific">Schistosoma curassoni</name>
    <dbReference type="NCBI Taxonomy" id="6186"/>
    <lineage>
        <taxon>Eukaryota</taxon>
        <taxon>Metazoa</taxon>
        <taxon>Spiralia</taxon>
        <taxon>Lophotrochozoa</taxon>
        <taxon>Platyhelminthes</taxon>
        <taxon>Trematoda</taxon>
        <taxon>Digenea</taxon>
        <taxon>Strigeidida</taxon>
        <taxon>Schistosomatoidea</taxon>
        <taxon>Schistosomatidae</taxon>
        <taxon>Schistosoma</taxon>
    </lineage>
</organism>
<dbReference type="EC" id="2.7.11.1" evidence="1"/>
<evidence type="ECO:0000256" key="8">
    <source>
        <dbReference type="ARBA" id="ARBA00048679"/>
    </source>
</evidence>
<dbReference type="InterPro" id="IPR000719">
    <property type="entry name" value="Prot_kinase_dom"/>
</dbReference>
<feature type="compositionally biased region" description="Polar residues" evidence="10">
    <location>
        <begin position="1"/>
        <end position="10"/>
    </location>
</feature>
<dbReference type="EMBL" id="UZAK01040151">
    <property type="protein sequence ID" value="VDP64152.1"/>
    <property type="molecule type" value="Genomic_DNA"/>
</dbReference>
<evidence type="ECO:0000256" key="3">
    <source>
        <dbReference type="ARBA" id="ARBA00022679"/>
    </source>
</evidence>
<dbReference type="STRING" id="6186.A0A183KRQ0"/>
<evidence type="ECO:0000256" key="6">
    <source>
        <dbReference type="ARBA" id="ARBA00022840"/>
    </source>
</evidence>
<comment type="catalytic activity">
    <reaction evidence="8">
        <text>L-seryl-[protein] + ATP = O-phospho-L-seryl-[protein] + ADP + H(+)</text>
        <dbReference type="Rhea" id="RHEA:17989"/>
        <dbReference type="Rhea" id="RHEA-COMP:9863"/>
        <dbReference type="Rhea" id="RHEA-COMP:11604"/>
        <dbReference type="ChEBI" id="CHEBI:15378"/>
        <dbReference type="ChEBI" id="CHEBI:29999"/>
        <dbReference type="ChEBI" id="CHEBI:30616"/>
        <dbReference type="ChEBI" id="CHEBI:83421"/>
        <dbReference type="ChEBI" id="CHEBI:456216"/>
        <dbReference type="EC" id="2.7.11.1"/>
    </reaction>
</comment>
<evidence type="ECO:0000256" key="10">
    <source>
        <dbReference type="SAM" id="MobiDB-lite"/>
    </source>
</evidence>
<dbReference type="InterPro" id="IPR050236">
    <property type="entry name" value="Ser_Thr_kinase_AGC"/>
</dbReference>
<evidence type="ECO:0000256" key="2">
    <source>
        <dbReference type="ARBA" id="ARBA00022527"/>
    </source>
</evidence>
<accession>A0A183KRQ0</accession>
<keyword evidence="6 9" id="KW-0067">ATP-binding</keyword>
<keyword evidence="13" id="KW-1185">Reference proteome</keyword>
<dbReference type="GO" id="GO:0035556">
    <property type="term" value="P:intracellular signal transduction"/>
    <property type="evidence" value="ECO:0007669"/>
    <property type="project" value="TreeGrafter"/>
</dbReference>
<dbReference type="PROSITE" id="PS00107">
    <property type="entry name" value="PROTEIN_KINASE_ATP"/>
    <property type="match status" value="1"/>
</dbReference>
<dbReference type="AlphaFoldDB" id="A0A183KRQ0"/>
<dbReference type="InterPro" id="IPR011009">
    <property type="entry name" value="Kinase-like_dom_sf"/>
</dbReference>
<dbReference type="Pfam" id="PF00069">
    <property type="entry name" value="Pkinase"/>
    <property type="match status" value="1"/>
</dbReference>
<protein>
    <recommendedName>
        <fullName evidence="1">non-specific serine/threonine protein kinase</fullName>
        <ecNumber evidence="1">2.7.11.1</ecNumber>
    </recommendedName>
</protein>
<evidence type="ECO:0000256" key="9">
    <source>
        <dbReference type="PROSITE-ProRule" id="PRU10141"/>
    </source>
</evidence>
<dbReference type="WBParaSite" id="SCUD_0001773901-mRNA-1">
    <property type="protein sequence ID" value="SCUD_0001773901-mRNA-1"/>
    <property type="gene ID" value="SCUD_0001773901"/>
</dbReference>
<evidence type="ECO:0000256" key="1">
    <source>
        <dbReference type="ARBA" id="ARBA00012513"/>
    </source>
</evidence>
<evidence type="ECO:0000313" key="12">
    <source>
        <dbReference type="EMBL" id="VDP64152.1"/>
    </source>
</evidence>
<reference evidence="12 13" key="2">
    <citation type="submission" date="2018-11" db="EMBL/GenBank/DDBJ databases">
        <authorList>
            <consortium name="Pathogen Informatics"/>
        </authorList>
    </citation>
    <scope>NUCLEOTIDE SEQUENCE [LARGE SCALE GENOMIC DNA]</scope>
    <source>
        <strain evidence="12">Dakar</strain>
        <strain evidence="13">Dakar, Senegal</strain>
    </source>
</reference>
<dbReference type="PANTHER" id="PTHR24356">
    <property type="entry name" value="SERINE/THREONINE-PROTEIN KINASE"/>
    <property type="match status" value="1"/>
</dbReference>
<keyword evidence="4 9" id="KW-0547">Nucleotide-binding</keyword>
<evidence type="ECO:0000313" key="14">
    <source>
        <dbReference type="WBParaSite" id="SCUD_0001773901-mRNA-1"/>
    </source>
</evidence>
<dbReference type="Gene3D" id="3.30.200.20">
    <property type="entry name" value="Phosphorylase Kinase, domain 1"/>
    <property type="match status" value="1"/>
</dbReference>
<dbReference type="GO" id="GO:0004674">
    <property type="term" value="F:protein serine/threonine kinase activity"/>
    <property type="evidence" value="ECO:0007669"/>
    <property type="project" value="UniProtKB-KW"/>
</dbReference>
<evidence type="ECO:0000256" key="7">
    <source>
        <dbReference type="ARBA" id="ARBA00047899"/>
    </source>
</evidence>
<dbReference type="PANTHER" id="PTHR24356:SF210">
    <property type="entry name" value="SERINE_THREONINE-PROTEIN KINASE N"/>
    <property type="match status" value="1"/>
</dbReference>